<evidence type="ECO:0000313" key="2">
    <source>
        <dbReference type="EMBL" id="CDG13195.1"/>
    </source>
</evidence>
<dbReference type="AlphaFoldDB" id="A0ABC9IKA9"/>
<dbReference type="InterPro" id="IPR031856">
    <property type="entry name" value="YdaS_toxin-like"/>
</dbReference>
<dbReference type="KEGG" id="smac:SMDB11_2626A"/>
<evidence type="ECO:0000259" key="1">
    <source>
        <dbReference type="PROSITE" id="PS50943"/>
    </source>
</evidence>
<dbReference type="PROSITE" id="PS50943">
    <property type="entry name" value="HTH_CROC1"/>
    <property type="match status" value="1"/>
</dbReference>
<name>A0ABC9IKA9_SERMA</name>
<gene>
    <name evidence="2" type="ORF">SMDB11_2626A</name>
</gene>
<dbReference type="InterPro" id="IPR001387">
    <property type="entry name" value="Cro/C1-type_HTH"/>
</dbReference>
<reference evidence="3" key="2">
    <citation type="submission" date="2013-11" db="EMBL/GenBank/DDBJ databases">
        <title>Genome sequences of clinical and environmental isolates of Serratia marcescens.</title>
        <authorList>
            <person name="Iguchi A."/>
            <person name="Komatsu H."/>
            <person name="Nagaya Y."/>
            <person name="Ogura Y."/>
            <person name="Katsura K."/>
            <person name="Kurokawa K."/>
            <person name="Ooka T."/>
            <person name="Hattori M."/>
            <person name="Gotoh N."/>
            <person name="Thomson N."/>
            <person name="Hayashi T."/>
        </authorList>
    </citation>
    <scope>NUCLEOTIDE SEQUENCE [LARGE SCALE GENOMIC DNA]</scope>
    <source>
        <strain evidence="3">Db11</strain>
    </source>
</reference>
<feature type="domain" description="HTH cro/C1-type" evidence="1">
    <location>
        <begin position="18"/>
        <end position="53"/>
    </location>
</feature>
<accession>A0ABC9IKA9</accession>
<dbReference type="EMBL" id="HG326223">
    <property type="protein sequence ID" value="CDG13195.1"/>
    <property type="molecule type" value="Genomic_DNA"/>
</dbReference>
<reference evidence="2 3" key="1">
    <citation type="submission" date="2013-06" db="EMBL/GenBank/DDBJ databases">
        <authorList>
            <person name="Aslett M."/>
        </authorList>
    </citation>
    <scope>NUCLEOTIDE SEQUENCE [LARGE SCALE GENOMIC DNA]</scope>
    <source>
        <strain evidence="2 3">Db11</strain>
    </source>
</reference>
<dbReference type="Gene3D" id="1.10.260.40">
    <property type="entry name" value="lambda repressor-like DNA-binding domains"/>
    <property type="match status" value="1"/>
</dbReference>
<dbReference type="SUPFAM" id="SSF47413">
    <property type="entry name" value="lambda repressor-like DNA-binding domains"/>
    <property type="match status" value="1"/>
</dbReference>
<sequence length="87" mass="9357">MKKENLVLKQACIDLGGQAAMARLLGVSAPTINQWINGIRQIPAERCPEIEKATSGAVTCEQLRPDVDWTYLRGTRPCSSGQATSAA</sequence>
<organism evidence="2 3">
    <name type="scientific">Serratia marcescens subsp. marcescens Db11</name>
    <dbReference type="NCBI Taxonomy" id="273526"/>
    <lineage>
        <taxon>Bacteria</taxon>
        <taxon>Pseudomonadati</taxon>
        <taxon>Pseudomonadota</taxon>
        <taxon>Gammaproteobacteria</taxon>
        <taxon>Enterobacterales</taxon>
        <taxon>Yersiniaceae</taxon>
        <taxon>Serratia</taxon>
    </lineage>
</organism>
<dbReference type="InterPro" id="IPR010982">
    <property type="entry name" value="Lambda_DNA-bd_dom_sf"/>
</dbReference>
<protein>
    <submittedName>
        <fullName evidence="2">Phage protein</fullName>
    </submittedName>
</protein>
<evidence type="ECO:0000313" key="3">
    <source>
        <dbReference type="Proteomes" id="UP000018979"/>
    </source>
</evidence>
<dbReference type="CDD" id="cd00093">
    <property type="entry name" value="HTH_XRE"/>
    <property type="match status" value="1"/>
</dbReference>
<proteinExistence type="predicted"/>
<dbReference type="Pfam" id="PF15943">
    <property type="entry name" value="YdaS_toxin"/>
    <property type="match status" value="1"/>
</dbReference>
<dbReference type="Proteomes" id="UP000018979">
    <property type="component" value="Chromosome I"/>
</dbReference>
<reference evidence="2 3" key="3">
    <citation type="journal article" date="2014" name="Genome Biol. Evol.">
        <title>Genome evolution and plasticity of Serratia marcescens, an important multidrug-resistant nosocomial pathogen.</title>
        <authorList>
            <person name="Iguchi A."/>
            <person name="Nagaya Y."/>
            <person name="Pradel E."/>
            <person name="Ooka T."/>
            <person name="Ogura Y."/>
            <person name="Katsura K."/>
            <person name="Kurokawa K."/>
            <person name="Oshima K."/>
            <person name="Hattori M."/>
            <person name="Parkhill J."/>
            <person name="Sebaihia M."/>
            <person name="Coulthurst S.J."/>
            <person name="Gotoh N."/>
            <person name="Thomson N.R."/>
            <person name="Ewbank J.J."/>
            <person name="Hayashi T."/>
        </authorList>
    </citation>
    <scope>NUCLEOTIDE SEQUENCE [LARGE SCALE GENOMIC DNA]</scope>
    <source>
        <strain evidence="2 3">Db11</strain>
    </source>
</reference>
<dbReference type="RefSeq" id="WP_071826136.1">
    <property type="nucleotide sequence ID" value="NZ_HG326223.1"/>
</dbReference>